<name>A0A1Y2I0L7_9FUNG</name>
<feature type="region of interest" description="Disordered" evidence="1">
    <location>
        <begin position="243"/>
        <end position="348"/>
    </location>
</feature>
<evidence type="ECO:0000313" key="2">
    <source>
        <dbReference type="EMBL" id="ORZ40289.1"/>
    </source>
</evidence>
<feature type="compositionally biased region" description="Low complexity" evidence="1">
    <location>
        <begin position="104"/>
        <end position="122"/>
    </location>
</feature>
<feature type="region of interest" description="Disordered" evidence="1">
    <location>
        <begin position="180"/>
        <end position="219"/>
    </location>
</feature>
<gene>
    <name evidence="2" type="ORF">BCR44DRAFT_1171931</name>
</gene>
<accession>A0A1Y2I0L7</accession>
<feature type="compositionally biased region" description="Low complexity" evidence="1">
    <location>
        <begin position="191"/>
        <end position="210"/>
    </location>
</feature>
<dbReference type="Proteomes" id="UP000193411">
    <property type="component" value="Unassembled WGS sequence"/>
</dbReference>
<feature type="region of interest" description="Disordered" evidence="1">
    <location>
        <begin position="1"/>
        <end position="134"/>
    </location>
</feature>
<feature type="compositionally biased region" description="Polar residues" evidence="1">
    <location>
        <begin position="319"/>
        <end position="328"/>
    </location>
</feature>
<dbReference type="OrthoDB" id="10688366at2759"/>
<keyword evidence="3" id="KW-1185">Reference proteome</keyword>
<feature type="compositionally biased region" description="Low complexity" evidence="1">
    <location>
        <begin position="243"/>
        <end position="258"/>
    </location>
</feature>
<protein>
    <submittedName>
        <fullName evidence="2">Uncharacterized protein</fullName>
    </submittedName>
</protein>
<feature type="compositionally biased region" description="Polar residues" evidence="1">
    <location>
        <begin position="76"/>
        <end position="88"/>
    </location>
</feature>
<dbReference type="AlphaFoldDB" id="A0A1Y2I0L7"/>
<dbReference type="EMBL" id="MCFL01000003">
    <property type="protein sequence ID" value="ORZ40289.1"/>
    <property type="molecule type" value="Genomic_DNA"/>
</dbReference>
<sequence length="390" mass="40167">MSPSPNPIPPPSHRPPANPMSALYRPPMQLATVPHHLALSGSDLDTPPLDAPAPIVVYPPRTSESPPNESPGPLASVSTINPRTSAGTTPGPPSAALHARDRTTSYSYTASASASLSPPSTAHMSRITTPPGDDFLTSALPVPLSLYPARESSLSAPPTPTTIPLSPGLTSYAIRRQLMREGAPSPREPSYDLARLSSSTSSAAVSREPSVGPDGFAVPPSPRLFRAQSPLVLGAAALSAASSSSGLLSPLGTGTATPRSVKGSSMPPPSVPVRLGGGSGAGAGGAAPTTSGAGSLGLVQVPPNGPQQQPPSRDASLVSLASDQASADQDQRPLDKRPYMSEPLASPELGQVTRDQIWRPRRCVRRRVTAAHLWAEIRLPGLVLQVAMRP</sequence>
<comment type="caution">
    <text evidence="2">The sequence shown here is derived from an EMBL/GenBank/DDBJ whole genome shotgun (WGS) entry which is preliminary data.</text>
</comment>
<feature type="compositionally biased region" description="Gly residues" evidence="1">
    <location>
        <begin position="275"/>
        <end position="285"/>
    </location>
</feature>
<evidence type="ECO:0000313" key="3">
    <source>
        <dbReference type="Proteomes" id="UP000193411"/>
    </source>
</evidence>
<feature type="compositionally biased region" description="Basic and acidic residues" evidence="1">
    <location>
        <begin position="329"/>
        <end position="339"/>
    </location>
</feature>
<proteinExistence type="predicted"/>
<feature type="compositionally biased region" description="Low complexity" evidence="1">
    <location>
        <begin position="286"/>
        <end position="302"/>
    </location>
</feature>
<feature type="compositionally biased region" description="Pro residues" evidence="1">
    <location>
        <begin position="1"/>
        <end position="18"/>
    </location>
</feature>
<feature type="compositionally biased region" description="Low complexity" evidence="1">
    <location>
        <begin position="43"/>
        <end position="54"/>
    </location>
</feature>
<reference evidence="2 3" key="1">
    <citation type="submission" date="2016-07" db="EMBL/GenBank/DDBJ databases">
        <title>Pervasive Adenine N6-methylation of Active Genes in Fungi.</title>
        <authorList>
            <consortium name="DOE Joint Genome Institute"/>
            <person name="Mondo S.J."/>
            <person name="Dannebaum R.O."/>
            <person name="Kuo R.C."/>
            <person name="Labutti K."/>
            <person name="Haridas S."/>
            <person name="Kuo A."/>
            <person name="Salamov A."/>
            <person name="Ahrendt S.R."/>
            <person name="Lipzen A."/>
            <person name="Sullivan W."/>
            <person name="Andreopoulos W.B."/>
            <person name="Clum A."/>
            <person name="Lindquist E."/>
            <person name="Daum C."/>
            <person name="Ramamoorthy G.K."/>
            <person name="Gryganskyi A."/>
            <person name="Culley D."/>
            <person name="Magnuson J.K."/>
            <person name="James T.Y."/>
            <person name="O'Malley M.A."/>
            <person name="Stajich J.E."/>
            <person name="Spatafora J.W."/>
            <person name="Visel A."/>
            <person name="Grigoriev I.V."/>
        </authorList>
    </citation>
    <scope>NUCLEOTIDE SEQUENCE [LARGE SCALE GENOMIC DNA]</scope>
    <source>
        <strain evidence="2 3">PL171</strain>
    </source>
</reference>
<evidence type="ECO:0000256" key="1">
    <source>
        <dbReference type="SAM" id="MobiDB-lite"/>
    </source>
</evidence>
<organism evidence="2 3">
    <name type="scientific">Catenaria anguillulae PL171</name>
    <dbReference type="NCBI Taxonomy" id="765915"/>
    <lineage>
        <taxon>Eukaryota</taxon>
        <taxon>Fungi</taxon>
        <taxon>Fungi incertae sedis</taxon>
        <taxon>Blastocladiomycota</taxon>
        <taxon>Blastocladiomycetes</taxon>
        <taxon>Blastocladiales</taxon>
        <taxon>Catenariaceae</taxon>
        <taxon>Catenaria</taxon>
    </lineage>
</organism>